<dbReference type="SUPFAM" id="SSF50324">
    <property type="entry name" value="Inorganic pyrophosphatase"/>
    <property type="match status" value="1"/>
</dbReference>
<gene>
    <name evidence="6" type="ORF">ENJ78_00660</name>
</gene>
<dbReference type="Pfam" id="PF00719">
    <property type="entry name" value="Pyrophosphatase"/>
    <property type="match status" value="1"/>
</dbReference>
<organism evidence="6">
    <name type="scientific">candidate division WWE3 bacterium</name>
    <dbReference type="NCBI Taxonomy" id="2053526"/>
    <lineage>
        <taxon>Bacteria</taxon>
        <taxon>Katanobacteria</taxon>
    </lineage>
</organism>
<evidence type="ECO:0000256" key="3">
    <source>
        <dbReference type="ARBA" id="ARBA00022723"/>
    </source>
</evidence>
<evidence type="ECO:0000256" key="1">
    <source>
        <dbReference type="ARBA" id="ARBA00001946"/>
    </source>
</evidence>
<accession>A0A7V5J0B0</accession>
<dbReference type="InterPro" id="IPR036649">
    <property type="entry name" value="Pyrophosphatase_sf"/>
</dbReference>
<evidence type="ECO:0000256" key="5">
    <source>
        <dbReference type="ARBA" id="ARBA00022842"/>
    </source>
</evidence>
<dbReference type="GO" id="GO:0004427">
    <property type="term" value="F:inorganic diphosphate phosphatase activity"/>
    <property type="evidence" value="ECO:0007669"/>
    <property type="project" value="UniProtKB-EC"/>
</dbReference>
<dbReference type="GO" id="GO:0006796">
    <property type="term" value="P:phosphate-containing compound metabolic process"/>
    <property type="evidence" value="ECO:0007669"/>
    <property type="project" value="InterPro"/>
</dbReference>
<evidence type="ECO:0000256" key="4">
    <source>
        <dbReference type="ARBA" id="ARBA00022801"/>
    </source>
</evidence>
<protein>
    <recommendedName>
        <fullName evidence="2">inorganic diphosphatase</fullName>
        <ecNumber evidence="2">3.6.1.1</ecNumber>
    </recommendedName>
</protein>
<dbReference type="Proteomes" id="UP000886106">
    <property type="component" value="Unassembled WGS sequence"/>
</dbReference>
<dbReference type="PROSITE" id="PS00387">
    <property type="entry name" value="PPASE"/>
    <property type="match status" value="1"/>
</dbReference>
<dbReference type="InterPro" id="IPR008162">
    <property type="entry name" value="Pyrophosphatase"/>
</dbReference>
<sequence length="184" mass="21013">MNSHFHTIPQDNAPEVLNLIVEISRGDFVKYEYNHKLGILEVDRVLYGPIHFPVVYCDVPQTWNKEDDDPLDAVVFTSGNIVPGALVKGRVIGVMEMEDNGEMDNKIITVNDADPRYKDITHVDQLRPFERKDMQTFFETYKYAQTGPGTVKVGNFLGPEKAYQLIEQAIKDYNEKFKTPTTKA</sequence>
<dbReference type="GO" id="GO:0000287">
    <property type="term" value="F:magnesium ion binding"/>
    <property type="evidence" value="ECO:0007669"/>
    <property type="project" value="InterPro"/>
</dbReference>
<dbReference type="GO" id="GO:0005737">
    <property type="term" value="C:cytoplasm"/>
    <property type="evidence" value="ECO:0007669"/>
    <property type="project" value="InterPro"/>
</dbReference>
<keyword evidence="5" id="KW-0460">Magnesium</keyword>
<dbReference type="PANTHER" id="PTHR10286">
    <property type="entry name" value="INORGANIC PYROPHOSPHATASE"/>
    <property type="match status" value="1"/>
</dbReference>
<reference evidence="6" key="1">
    <citation type="journal article" date="2020" name="mSystems">
        <title>Genome- and Community-Level Interaction Insights into Carbon Utilization and Element Cycling Functions of Hydrothermarchaeota in Hydrothermal Sediment.</title>
        <authorList>
            <person name="Zhou Z."/>
            <person name="Liu Y."/>
            <person name="Xu W."/>
            <person name="Pan J."/>
            <person name="Luo Z.H."/>
            <person name="Li M."/>
        </authorList>
    </citation>
    <scope>NUCLEOTIDE SEQUENCE [LARGE SCALE GENOMIC DNA]</scope>
    <source>
        <strain evidence="6">HyVt-517</strain>
    </source>
</reference>
<dbReference type="AlphaFoldDB" id="A0A7V5J0B0"/>
<dbReference type="Gene3D" id="3.90.80.10">
    <property type="entry name" value="Inorganic pyrophosphatase"/>
    <property type="match status" value="1"/>
</dbReference>
<dbReference type="EC" id="3.6.1.1" evidence="2"/>
<dbReference type="EMBL" id="DRNS01000049">
    <property type="protein sequence ID" value="HHH14203.1"/>
    <property type="molecule type" value="Genomic_DNA"/>
</dbReference>
<keyword evidence="3" id="KW-0479">Metal-binding</keyword>
<comment type="caution">
    <text evidence="6">The sequence shown here is derived from an EMBL/GenBank/DDBJ whole genome shotgun (WGS) entry which is preliminary data.</text>
</comment>
<keyword evidence="4" id="KW-0378">Hydrolase</keyword>
<evidence type="ECO:0000313" key="6">
    <source>
        <dbReference type="EMBL" id="HHH14203.1"/>
    </source>
</evidence>
<proteinExistence type="predicted"/>
<comment type="cofactor">
    <cofactor evidence="1">
        <name>Mg(2+)</name>
        <dbReference type="ChEBI" id="CHEBI:18420"/>
    </cofactor>
</comment>
<evidence type="ECO:0000256" key="2">
    <source>
        <dbReference type="ARBA" id="ARBA00012146"/>
    </source>
</evidence>
<name>A0A7V5J0B0_UNCKA</name>
<dbReference type="CDD" id="cd00412">
    <property type="entry name" value="pyrophosphatase"/>
    <property type="match status" value="1"/>
</dbReference>